<dbReference type="Proteomes" id="UP000750711">
    <property type="component" value="Unassembled WGS sequence"/>
</dbReference>
<evidence type="ECO:0000313" key="5">
    <source>
        <dbReference type="Proteomes" id="UP000750711"/>
    </source>
</evidence>
<feature type="chain" id="PRO_5040380348" description="Mid2 domain-containing protein" evidence="3">
    <location>
        <begin position="24"/>
        <end position="353"/>
    </location>
</feature>
<evidence type="ECO:0008006" key="6">
    <source>
        <dbReference type="Google" id="ProtNLM"/>
    </source>
</evidence>
<keyword evidence="2" id="KW-0472">Membrane</keyword>
<dbReference type="AlphaFoldDB" id="A0A9P8RRH9"/>
<evidence type="ECO:0000256" key="3">
    <source>
        <dbReference type="SAM" id="SignalP"/>
    </source>
</evidence>
<feature type="compositionally biased region" description="Polar residues" evidence="1">
    <location>
        <begin position="251"/>
        <end position="260"/>
    </location>
</feature>
<keyword evidence="3" id="KW-0732">Signal</keyword>
<sequence length="353" mass="37625">MFPFPKRASLLLLAALHFVPTEAVFGARKVGLYRYSAVQESLRACGRNTCTPPSGYSVSGGSLASTLYCAEQGQTLCAAEFSYGCCGTDYYCGTSTCYSKTTTSFSLTITAIATIDGVPVTTTQVILTYLMPKPPISTIPAVTKATQAPATDTTNMKNPAAAPAQSPSSGLPKSAVIGLVVGILACMVIVVSAACLIFRKARQNNSQHDEKNQSGRRKSRNLRTAQIQTSPQSHSDSSSGMSRQHRHQRQHSTITGTIDLSSRERSDSSGQENVSVRRPSDSSAPPPSRSRGNSQGNRPYPPVELHGTPVPQKPMASRNPSIAHADSRGFQINLGQLPNVAEDIPAADRGRWA</sequence>
<evidence type="ECO:0000313" key="4">
    <source>
        <dbReference type="EMBL" id="KAH0562194.1"/>
    </source>
</evidence>
<proteinExistence type="predicted"/>
<feature type="signal peptide" evidence="3">
    <location>
        <begin position="1"/>
        <end position="23"/>
    </location>
</feature>
<feature type="compositionally biased region" description="Low complexity" evidence="1">
    <location>
        <begin position="230"/>
        <end position="242"/>
    </location>
</feature>
<evidence type="ECO:0000256" key="2">
    <source>
        <dbReference type="SAM" id="Phobius"/>
    </source>
</evidence>
<keyword evidence="2" id="KW-1133">Transmembrane helix</keyword>
<evidence type="ECO:0000256" key="1">
    <source>
        <dbReference type="SAM" id="MobiDB-lite"/>
    </source>
</evidence>
<name>A0A9P8RRH9_9PEZI</name>
<comment type="caution">
    <text evidence="4">The sequence shown here is derived from an EMBL/GenBank/DDBJ whole genome shotgun (WGS) entry which is preliminary data.</text>
</comment>
<gene>
    <name evidence="4" type="ORF">GP486_003105</name>
</gene>
<feature type="region of interest" description="Disordered" evidence="1">
    <location>
        <begin position="147"/>
        <end position="171"/>
    </location>
</feature>
<feature type="compositionally biased region" description="Low complexity" evidence="1">
    <location>
        <begin position="159"/>
        <end position="169"/>
    </location>
</feature>
<accession>A0A9P8RRH9</accession>
<keyword evidence="5" id="KW-1185">Reference proteome</keyword>
<feature type="region of interest" description="Disordered" evidence="1">
    <location>
        <begin position="203"/>
        <end position="353"/>
    </location>
</feature>
<organism evidence="4 5">
    <name type="scientific">Trichoglossum hirsutum</name>
    <dbReference type="NCBI Taxonomy" id="265104"/>
    <lineage>
        <taxon>Eukaryota</taxon>
        <taxon>Fungi</taxon>
        <taxon>Dikarya</taxon>
        <taxon>Ascomycota</taxon>
        <taxon>Pezizomycotina</taxon>
        <taxon>Geoglossomycetes</taxon>
        <taxon>Geoglossales</taxon>
        <taxon>Geoglossaceae</taxon>
        <taxon>Trichoglossum</taxon>
    </lineage>
</organism>
<keyword evidence="2" id="KW-0812">Transmembrane</keyword>
<protein>
    <recommendedName>
        <fullName evidence="6">Mid2 domain-containing protein</fullName>
    </recommendedName>
</protein>
<feature type="transmembrane region" description="Helical" evidence="2">
    <location>
        <begin position="175"/>
        <end position="198"/>
    </location>
</feature>
<reference evidence="4" key="1">
    <citation type="submission" date="2021-03" db="EMBL/GenBank/DDBJ databases">
        <title>Comparative genomics and phylogenomic investigation of the class Geoglossomycetes provide insights into ecological specialization and systematics.</title>
        <authorList>
            <person name="Melie T."/>
            <person name="Pirro S."/>
            <person name="Miller A.N."/>
            <person name="Quandt A."/>
        </authorList>
    </citation>
    <scope>NUCLEOTIDE SEQUENCE</scope>
    <source>
        <strain evidence="4">CAQ_001_2017</strain>
    </source>
</reference>
<feature type="compositionally biased region" description="Polar residues" evidence="1">
    <location>
        <begin position="147"/>
        <end position="157"/>
    </location>
</feature>
<dbReference type="EMBL" id="JAGHQM010000393">
    <property type="protein sequence ID" value="KAH0562194.1"/>
    <property type="molecule type" value="Genomic_DNA"/>
</dbReference>